<accession>A0A9D9HAD2</accession>
<dbReference type="InterPro" id="IPR002716">
    <property type="entry name" value="PIN_dom"/>
</dbReference>
<proteinExistence type="predicted"/>
<reference evidence="2" key="2">
    <citation type="journal article" date="2021" name="PeerJ">
        <title>Extensive microbial diversity within the chicken gut microbiome revealed by metagenomics and culture.</title>
        <authorList>
            <person name="Gilroy R."/>
            <person name="Ravi A."/>
            <person name="Getino M."/>
            <person name="Pursley I."/>
            <person name="Horton D.L."/>
            <person name="Alikhan N.F."/>
            <person name="Baker D."/>
            <person name="Gharbi K."/>
            <person name="Hall N."/>
            <person name="Watson M."/>
            <person name="Adriaenssens E.M."/>
            <person name="Foster-Nyarko E."/>
            <person name="Jarju S."/>
            <person name="Secka A."/>
            <person name="Antonio M."/>
            <person name="Oren A."/>
            <person name="Chaudhuri R.R."/>
            <person name="La Ragione R."/>
            <person name="Hildebrand F."/>
            <person name="Pallen M.J."/>
        </authorList>
    </citation>
    <scope>NUCLEOTIDE SEQUENCE</scope>
    <source>
        <strain evidence="2">11167</strain>
    </source>
</reference>
<name>A0A9D9HAD2_9SPIR</name>
<dbReference type="AlphaFoldDB" id="A0A9D9HAD2"/>
<evidence type="ECO:0000313" key="2">
    <source>
        <dbReference type="EMBL" id="MBO8442232.1"/>
    </source>
</evidence>
<comment type="caution">
    <text evidence="2">The sequence shown here is derived from an EMBL/GenBank/DDBJ whole genome shotgun (WGS) entry which is preliminary data.</text>
</comment>
<protein>
    <submittedName>
        <fullName evidence="2">PIN domain-containing protein</fullName>
    </submittedName>
</protein>
<evidence type="ECO:0000259" key="1">
    <source>
        <dbReference type="Pfam" id="PF13470"/>
    </source>
</evidence>
<evidence type="ECO:0000313" key="3">
    <source>
        <dbReference type="Proteomes" id="UP000823633"/>
    </source>
</evidence>
<dbReference type="EMBL" id="JADIMU010000004">
    <property type="protein sequence ID" value="MBO8442232.1"/>
    <property type="molecule type" value="Genomic_DNA"/>
</dbReference>
<dbReference type="InterPro" id="IPR029060">
    <property type="entry name" value="PIN-like_dom_sf"/>
</dbReference>
<dbReference type="Proteomes" id="UP000823633">
    <property type="component" value="Unassembled WGS sequence"/>
</dbReference>
<dbReference type="Pfam" id="PF13470">
    <property type="entry name" value="PIN_3"/>
    <property type="match status" value="1"/>
</dbReference>
<gene>
    <name evidence="2" type="ORF">IAC42_00515</name>
</gene>
<sequence>MTVLFDTNIILDSMLERATFAKASSDSVQMALEQGFRCLFCASSATDLFYIIRRQTGNRKSAWEKLTLLSYVFEIASVTGEDIMAALAGTMSDFEDAVVSAVAGRYHASYIVTRNVKDFRFSGVPAIIPQEFIRLVSIQSNDDDGLP</sequence>
<organism evidence="2 3">
    <name type="scientific">Candidatus Aphodenecus pullistercoris</name>
    <dbReference type="NCBI Taxonomy" id="2840669"/>
    <lineage>
        <taxon>Bacteria</taxon>
        <taxon>Pseudomonadati</taxon>
        <taxon>Spirochaetota</taxon>
        <taxon>Spirochaetia</taxon>
        <taxon>Spirochaetales</taxon>
        <taxon>Candidatus Aphodenecus</taxon>
    </lineage>
</organism>
<dbReference type="Gene3D" id="3.40.50.1010">
    <property type="entry name" value="5'-nuclease"/>
    <property type="match status" value="1"/>
</dbReference>
<reference evidence="2" key="1">
    <citation type="submission" date="2020-10" db="EMBL/GenBank/DDBJ databases">
        <authorList>
            <person name="Gilroy R."/>
        </authorList>
    </citation>
    <scope>NUCLEOTIDE SEQUENCE</scope>
    <source>
        <strain evidence="2">11167</strain>
    </source>
</reference>
<feature type="domain" description="PIN" evidence="1">
    <location>
        <begin position="3"/>
        <end position="117"/>
    </location>
</feature>
<dbReference type="SUPFAM" id="SSF88723">
    <property type="entry name" value="PIN domain-like"/>
    <property type="match status" value="1"/>
</dbReference>